<accession>A0A9W9I4Z4</accession>
<feature type="region of interest" description="Disordered" evidence="1">
    <location>
        <begin position="25"/>
        <end position="58"/>
    </location>
</feature>
<reference evidence="2" key="1">
    <citation type="submission" date="2022-11" db="EMBL/GenBank/DDBJ databases">
        <authorList>
            <person name="Petersen C."/>
        </authorList>
    </citation>
    <scope>NUCLEOTIDE SEQUENCE</scope>
    <source>
        <strain evidence="2">IBT 26290</strain>
    </source>
</reference>
<reference evidence="2" key="2">
    <citation type="journal article" date="2023" name="IMA Fungus">
        <title>Comparative genomic study of the Penicillium genus elucidates a diverse pangenome and 15 lateral gene transfer events.</title>
        <authorList>
            <person name="Petersen C."/>
            <person name="Sorensen T."/>
            <person name="Nielsen M.R."/>
            <person name="Sondergaard T.E."/>
            <person name="Sorensen J.L."/>
            <person name="Fitzpatrick D.A."/>
            <person name="Frisvad J.C."/>
            <person name="Nielsen K.L."/>
        </authorList>
    </citation>
    <scope>NUCLEOTIDE SEQUENCE</scope>
    <source>
        <strain evidence="2">IBT 26290</strain>
    </source>
</reference>
<dbReference type="GeneID" id="81427273"/>
<dbReference type="RefSeq" id="XP_056543652.1">
    <property type="nucleotide sequence ID" value="XM_056688097.1"/>
</dbReference>
<dbReference type="AlphaFoldDB" id="A0A9W9I4Z4"/>
<feature type="compositionally biased region" description="Basic residues" evidence="1">
    <location>
        <begin position="25"/>
        <end position="36"/>
    </location>
</feature>
<dbReference type="Proteomes" id="UP001149163">
    <property type="component" value="Unassembled WGS sequence"/>
</dbReference>
<dbReference type="EMBL" id="JAPQKN010000003">
    <property type="protein sequence ID" value="KAJ5167191.1"/>
    <property type="molecule type" value="Genomic_DNA"/>
</dbReference>
<keyword evidence="3" id="KW-1185">Reference proteome</keyword>
<evidence type="ECO:0000313" key="3">
    <source>
        <dbReference type="Proteomes" id="UP001149163"/>
    </source>
</evidence>
<name>A0A9W9I4Z4_9EURO</name>
<protein>
    <submittedName>
        <fullName evidence="2">Uncharacterized protein</fullName>
    </submittedName>
</protein>
<proteinExistence type="predicted"/>
<evidence type="ECO:0000313" key="2">
    <source>
        <dbReference type="EMBL" id="KAJ5167191.1"/>
    </source>
</evidence>
<gene>
    <name evidence="2" type="ORF">N7482_005972</name>
</gene>
<organism evidence="2 3">
    <name type="scientific">Penicillium canariense</name>
    <dbReference type="NCBI Taxonomy" id="189055"/>
    <lineage>
        <taxon>Eukaryota</taxon>
        <taxon>Fungi</taxon>
        <taxon>Dikarya</taxon>
        <taxon>Ascomycota</taxon>
        <taxon>Pezizomycotina</taxon>
        <taxon>Eurotiomycetes</taxon>
        <taxon>Eurotiomycetidae</taxon>
        <taxon>Eurotiales</taxon>
        <taxon>Aspergillaceae</taxon>
        <taxon>Penicillium</taxon>
    </lineage>
</organism>
<evidence type="ECO:0000256" key="1">
    <source>
        <dbReference type="SAM" id="MobiDB-lite"/>
    </source>
</evidence>
<sequence>MYINTSFLDHTNALRGYGWTYGGRGGRRGTGRRGGRGSRGGSGGSGEDRRGARDAHGAQGHAVLHGVVPLAEPAGGLYAVSHPYEMNNGFPIMSCLLLDLMTGLVTR</sequence>
<comment type="caution">
    <text evidence="2">The sequence shown here is derived from an EMBL/GenBank/DDBJ whole genome shotgun (WGS) entry which is preliminary data.</text>
</comment>
<feature type="compositionally biased region" description="Basic and acidic residues" evidence="1">
    <location>
        <begin position="46"/>
        <end position="56"/>
    </location>
</feature>